<dbReference type="OrthoDB" id="417100at2759"/>
<accession>A0A1Q9DY64</accession>
<dbReference type="Proteomes" id="UP000186817">
    <property type="component" value="Unassembled WGS sequence"/>
</dbReference>
<organism evidence="1 2">
    <name type="scientific">Symbiodinium microadriaticum</name>
    <name type="common">Dinoflagellate</name>
    <name type="synonym">Zooxanthella microadriatica</name>
    <dbReference type="NCBI Taxonomy" id="2951"/>
    <lineage>
        <taxon>Eukaryota</taxon>
        <taxon>Sar</taxon>
        <taxon>Alveolata</taxon>
        <taxon>Dinophyceae</taxon>
        <taxon>Suessiales</taxon>
        <taxon>Symbiodiniaceae</taxon>
        <taxon>Symbiodinium</taxon>
    </lineage>
</organism>
<keyword evidence="2" id="KW-1185">Reference proteome</keyword>
<evidence type="ECO:0000313" key="2">
    <source>
        <dbReference type="Proteomes" id="UP000186817"/>
    </source>
</evidence>
<name>A0A1Q9DY64_SYMMI</name>
<protein>
    <submittedName>
        <fullName evidence="1">Uncharacterized protein</fullName>
    </submittedName>
</protein>
<gene>
    <name evidence="1" type="ORF">AK812_SmicGene17259</name>
</gene>
<reference evidence="1 2" key="1">
    <citation type="submission" date="2016-02" db="EMBL/GenBank/DDBJ databases">
        <title>Genome analysis of coral dinoflagellate symbionts highlights evolutionary adaptations to a symbiotic lifestyle.</title>
        <authorList>
            <person name="Aranda M."/>
            <person name="Li Y."/>
            <person name="Liew Y.J."/>
            <person name="Baumgarten S."/>
            <person name="Simakov O."/>
            <person name="Wilson M."/>
            <person name="Piel J."/>
            <person name="Ashoor H."/>
            <person name="Bougouffa S."/>
            <person name="Bajic V.B."/>
            <person name="Ryu T."/>
            <person name="Ravasi T."/>
            <person name="Bayer T."/>
            <person name="Micklem G."/>
            <person name="Kim H."/>
            <person name="Bhak J."/>
            <person name="Lajeunesse T.C."/>
            <person name="Voolstra C.R."/>
        </authorList>
    </citation>
    <scope>NUCLEOTIDE SEQUENCE [LARGE SCALE GENOMIC DNA]</scope>
    <source>
        <strain evidence="1 2">CCMP2467</strain>
    </source>
</reference>
<evidence type="ECO:0000313" key="1">
    <source>
        <dbReference type="EMBL" id="OLQ00087.1"/>
    </source>
</evidence>
<dbReference type="EMBL" id="LSRX01000339">
    <property type="protein sequence ID" value="OLQ00087.1"/>
    <property type="molecule type" value="Genomic_DNA"/>
</dbReference>
<comment type="caution">
    <text evidence="1">The sequence shown here is derived from an EMBL/GenBank/DDBJ whole genome shotgun (WGS) entry which is preliminary data.</text>
</comment>
<sequence>MGNVCMDDVKEAVKHILVYPTDMHSFHEAPAGPLAFVDMPTIPFPETGMVKCFMDVNYNISGEVPITHIKECLQSKAYDELSGLFGFKKKINGPIKLDMAIPPMENGNHTIIKLIHLHQLVKVATAREFCQGESFMFDWKGEVRVMKKCIHFLFEKLGGFQCRHHVIRAAEEGKPEVDRSQEEWDFGFDFIEEKGPRDNMKNRQLRWITTETARKDSPIYHWPAVLVEKSLRNLSQDGVLSQIHTEWPLTLYDLDARILKALAPLFPTLQEKALGLHGHPGAGKTPVARSVAMAMSRYHIRRVGKTGEVEPSFRQASEFDFFRGQSGNIESMSKERWGAAKWVRGQPRLYCVNDFEPETEPANDLPILAQREGVVSYVSHKKFLDMLDKAWYEKEKTSANILAVLKRTHILLNTKNFLYVRPASEKETPVLRMPFGDKSDMLHIDSRLVYDYHRKGGTDMPKDFKHKVEWETSWVDKVMAGDFDNLPYRATIISKRSLVEPSRPSKRESATDIQQILRNTMSNSSILDCHVGAHSDSHDAAGSALKKVKIEPGVFKSLSSAAFGSTIDIDSSPEKPKHAAVSASPSLTQRLEQEIEYFLEEEEDSKAEA</sequence>
<dbReference type="AlphaFoldDB" id="A0A1Q9DY64"/>
<proteinExistence type="predicted"/>